<name>A0AAW7Z0P1_9ALTE</name>
<dbReference type="EMBL" id="CP013926">
    <property type="protein sequence ID" value="AMJ75917.1"/>
    <property type="molecule type" value="Genomic_DNA"/>
</dbReference>
<dbReference type="Proteomes" id="UP000056750">
    <property type="component" value="Chromosome"/>
</dbReference>
<dbReference type="KEGG" id="asq:AVL57_19290"/>
<dbReference type="RefSeq" id="WP_057795630.1">
    <property type="nucleotide sequence ID" value="NZ_CAXIBE010000035.1"/>
</dbReference>
<feature type="compositionally biased region" description="Basic and acidic residues" evidence="1">
    <location>
        <begin position="159"/>
        <end position="177"/>
    </location>
</feature>
<evidence type="ECO:0000313" key="5">
    <source>
        <dbReference type="Proteomes" id="UP001170717"/>
    </source>
</evidence>
<dbReference type="AlphaFoldDB" id="A0AAW7Z0P1"/>
<protein>
    <submittedName>
        <fullName evidence="3">Metallophosphoesterase</fullName>
    </submittedName>
</protein>
<dbReference type="InterPro" id="IPR029052">
    <property type="entry name" value="Metallo-depent_PP-like"/>
</dbReference>
<dbReference type="SUPFAM" id="SSF56300">
    <property type="entry name" value="Metallo-dependent phosphatases"/>
    <property type="match status" value="1"/>
</dbReference>
<dbReference type="PIRSF" id="PIRSF000887">
    <property type="entry name" value="Pesterase_MJ0037"/>
    <property type="match status" value="1"/>
</dbReference>
<feature type="region of interest" description="Disordered" evidence="1">
    <location>
        <begin position="159"/>
        <end position="191"/>
    </location>
</feature>
<dbReference type="EMBL" id="JAUOQI010000003">
    <property type="protein sequence ID" value="MDO6577004.1"/>
    <property type="molecule type" value="Genomic_DNA"/>
</dbReference>
<sequence>MAISEQWLSVQVALRSISIVKFAEMLWLLDARGVAYLPALDWLVVSDLHLEKGSYLRSYGNPLPSVDSVATLKRLQQIIRDYNPARVISLGDSFHDKHSMSRMTAEDRSLLCDIINSVPNWDWVEGNHDPDLPKGIPGNPCHEIVHSNVVFRHEPEICEPESREPEPHEKESHEQEPSTKGVGKTKPQAKHQVIGHYHPKIRKTISRRRFSGKCFVVTEDLFIMPAFGQFTGGLDVDEKVMLALASKNKRACYMLYDGTIFKA</sequence>
<dbReference type="PANTHER" id="PTHR39323:SF1">
    <property type="entry name" value="BLR1149 PROTEIN"/>
    <property type="match status" value="1"/>
</dbReference>
<dbReference type="PANTHER" id="PTHR39323">
    <property type="entry name" value="BLR1149 PROTEIN"/>
    <property type="match status" value="1"/>
</dbReference>
<organism evidence="3 5">
    <name type="scientific">Alteromonas stellipolaris</name>
    <dbReference type="NCBI Taxonomy" id="233316"/>
    <lineage>
        <taxon>Bacteria</taxon>
        <taxon>Pseudomonadati</taxon>
        <taxon>Pseudomonadota</taxon>
        <taxon>Gammaproteobacteria</taxon>
        <taxon>Alteromonadales</taxon>
        <taxon>Alteromonadaceae</taxon>
        <taxon>Alteromonas/Salinimonas group</taxon>
        <taxon>Alteromonas</taxon>
    </lineage>
</organism>
<evidence type="ECO:0000313" key="3">
    <source>
        <dbReference type="EMBL" id="MDO6577004.1"/>
    </source>
</evidence>
<reference evidence="2 4" key="1">
    <citation type="submission" date="2015-12" db="EMBL/GenBank/DDBJ databases">
        <title>Intraspecies pangenome expansion in the marine bacterium Alteromonas.</title>
        <authorList>
            <person name="Lopez-Perez M."/>
            <person name="Rodriguez-Valera F."/>
        </authorList>
    </citation>
    <scope>NUCLEOTIDE SEQUENCE [LARGE SCALE GENOMIC DNA]</scope>
    <source>
        <strain evidence="2 4">LMG 21861</strain>
    </source>
</reference>
<dbReference type="Gene3D" id="3.60.21.10">
    <property type="match status" value="1"/>
</dbReference>
<accession>A0AAW7Z0P1</accession>
<evidence type="ECO:0000313" key="2">
    <source>
        <dbReference type="EMBL" id="AMJ75917.1"/>
    </source>
</evidence>
<dbReference type="InterPro" id="IPR024173">
    <property type="entry name" value="Pesterase_MJ0037-like"/>
</dbReference>
<dbReference type="Proteomes" id="UP001170717">
    <property type="component" value="Unassembled WGS sequence"/>
</dbReference>
<evidence type="ECO:0000256" key="1">
    <source>
        <dbReference type="SAM" id="MobiDB-lite"/>
    </source>
</evidence>
<keyword evidence="4" id="KW-1185">Reference proteome</keyword>
<gene>
    <name evidence="2" type="ORF">AVL57_19290</name>
    <name evidence="3" type="ORF">Q4527_06345</name>
</gene>
<evidence type="ECO:0000313" key="4">
    <source>
        <dbReference type="Proteomes" id="UP000056750"/>
    </source>
</evidence>
<reference evidence="3" key="2">
    <citation type="submission" date="2023-07" db="EMBL/GenBank/DDBJ databases">
        <title>Genome content predicts the carbon catabolic preferences of heterotrophic bacteria.</title>
        <authorList>
            <person name="Gralka M."/>
        </authorList>
    </citation>
    <scope>NUCLEOTIDE SEQUENCE</scope>
    <source>
        <strain evidence="3">F2M12</strain>
    </source>
</reference>
<proteinExistence type="predicted"/>